<keyword evidence="4" id="KW-0472">Membrane</keyword>
<accession>A0ABR6KQ45</accession>
<dbReference type="InterPro" id="IPR018060">
    <property type="entry name" value="HTH_AraC"/>
</dbReference>
<feature type="domain" description="HTH araC/xylS-type" evidence="5">
    <location>
        <begin position="188"/>
        <end position="290"/>
    </location>
</feature>
<keyword evidence="4" id="KW-1133">Transmembrane helix</keyword>
<evidence type="ECO:0000256" key="1">
    <source>
        <dbReference type="ARBA" id="ARBA00023015"/>
    </source>
</evidence>
<evidence type="ECO:0000256" key="3">
    <source>
        <dbReference type="ARBA" id="ARBA00023163"/>
    </source>
</evidence>
<keyword evidence="2" id="KW-0238">DNA-binding</keyword>
<feature type="transmembrane region" description="Helical" evidence="4">
    <location>
        <begin position="133"/>
        <end position="153"/>
    </location>
</feature>
<dbReference type="Proteomes" id="UP000533637">
    <property type="component" value="Unassembled WGS sequence"/>
</dbReference>
<keyword evidence="7" id="KW-1185">Reference proteome</keyword>
<keyword evidence="3" id="KW-0804">Transcription</keyword>
<gene>
    <name evidence="6" type="ORF">GGQ57_003544</name>
</gene>
<dbReference type="PANTHER" id="PTHR43280:SF2">
    <property type="entry name" value="HTH-TYPE TRANSCRIPTIONAL REGULATOR EXSA"/>
    <property type="match status" value="1"/>
</dbReference>
<dbReference type="InterPro" id="IPR018062">
    <property type="entry name" value="HTH_AraC-typ_CS"/>
</dbReference>
<dbReference type="SUPFAM" id="SSF46689">
    <property type="entry name" value="Homeodomain-like"/>
    <property type="match status" value="1"/>
</dbReference>
<evidence type="ECO:0000313" key="7">
    <source>
        <dbReference type="Proteomes" id="UP000533637"/>
    </source>
</evidence>
<evidence type="ECO:0000256" key="2">
    <source>
        <dbReference type="ARBA" id="ARBA00023125"/>
    </source>
</evidence>
<dbReference type="PROSITE" id="PS00041">
    <property type="entry name" value="HTH_ARAC_FAMILY_1"/>
    <property type="match status" value="1"/>
</dbReference>
<sequence>MKSSILSLLVLLLFSPDYIYSVESDIMSGNLDSLRYHLSQSDSTKNTPQQLEIIQSCIHFNNNEISKGLHHASKALKYARKAGDIDIELLSLQMLCNGYSLQKNEKELSYYTRQLKEEQKQTIIKLQDTVKCYRIYCIILLIYSILLSGFIYYHYYRLRESKRSVVITGSDPSHVDEEDKDEFEPVYTSIIQYVVTEKHYLDKIIDIAEVGKHCHINKELVNKVLSAKANMTLLELVNNHRLEHACSLLLDDSNKTVDAIADESGFKTTRTFLRQFKSRYNMLPSEYRRSDPPPH</sequence>
<dbReference type="PANTHER" id="PTHR43280">
    <property type="entry name" value="ARAC-FAMILY TRANSCRIPTIONAL REGULATOR"/>
    <property type="match status" value="1"/>
</dbReference>
<dbReference type="InterPro" id="IPR009057">
    <property type="entry name" value="Homeodomain-like_sf"/>
</dbReference>
<evidence type="ECO:0000256" key="4">
    <source>
        <dbReference type="SAM" id="Phobius"/>
    </source>
</evidence>
<dbReference type="SMART" id="SM00342">
    <property type="entry name" value="HTH_ARAC"/>
    <property type="match status" value="1"/>
</dbReference>
<dbReference type="RefSeq" id="WP_183671642.1">
    <property type="nucleotide sequence ID" value="NZ_BMPB01000008.1"/>
</dbReference>
<evidence type="ECO:0000313" key="6">
    <source>
        <dbReference type="EMBL" id="MBB4623628.1"/>
    </source>
</evidence>
<dbReference type="EMBL" id="JACHOC010000007">
    <property type="protein sequence ID" value="MBB4623628.1"/>
    <property type="molecule type" value="Genomic_DNA"/>
</dbReference>
<reference evidence="6 7" key="1">
    <citation type="submission" date="2020-08" db="EMBL/GenBank/DDBJ databases">
        <title>Genomic Encyclopedia of Type Strains, Phase IV (KMG-IV): sequencing the most valuable type-strain genomes for metagenomic binning, comparative biology and taxonomic classification.</title>
        <authorList>
            <person name="Goeker M."/>
        </authorList>
    </citation>
    <scope>NUCLEOTIDE SEQUENCE [LARGE SCALE GENOMIC DNA]</scope>
    <source>
        <strain evidence="6 7">DSM 102983</strain>
    </source>
</reference>
<dbReference type="Gene3D" id="1.10.10.60">
    <property type="entry name" value="Homeodomain-like"/>
    <property type="match status" value="1"/>
</dbReference>
<comment type="caution">
    <text evidence="6">The sequence shown here is derived from an EMBL/GenBank/DDBJ whole genome shotgun (WGS) entry which is preliminary data.</text>
</comment>
<dbReference type="Pfam" id="PF12833">
    <property type="entry name" value="HTH_18"/>
    <property type="match status" value="1"/>
</dbReference>
<keyword evidence="1" id="KW-0805">Transcription regulation</keyword>
<organism evidence="6 7">
    <name type="scientific">Parabacteroides faecis</name>
    <dbReference type="NCBI Taxonomy" id="1217282"/>
    <lineage>
        <taxon>Bacteria</taxon>
        <taxon>Pseudomonadati</taxon>
        <taxon>Bacteroidota</taxon>
        <taxon>Bacteroidia</taxon>
        <taxon>Bacteroidales</taxon>
        <taxon>Tannerellaceae</taxon>
        <taxon>Parabacteroides</taxon>
    </lineage>
</organism>
<proteinExistence type="predicted"/>
<protein>
    <submittedName>
        <fullName evidence="6">AraC-like DNA-binding protein</fullName>
    </submittedName>
</protein>
<name>A0ABR6KQ45_9BACT</name>
<evidence type="ECO:0000259" key="5">
    <source>
        <dbReference type="PROSITE" id="PS01124"/>
    </source>
</evidence>
<keyword evidence="4" id="KW-0812">Transmembrane</keyword>
<dbReference type="PROSITE" id="PS01124">
    <property type="entry name" value="HTH_ARAC_FAMILY_2"/>
    <property type="match status" value="1"/>
</dbReference>